<dbReference type="Proteomes" id="UP000198885">
    <property type="component" value="Unassembled WGS sequence"/>
</dbReference>
<accession>A0A1H9WRA6</accession>
<dbReference type="AlphaFoldDB" id="A0A1H9WRA6"/>
<sequence length="232" mass="25693">MSDFTVYYWPAPFRGEFPRAVLAHAGADWTEAGTDATADMMGREVADQPVPFMAPPLIHDSKHGVYISEMPAILAYLGDRFGLLPANGHHAALTHKIIADSNDILDEITCDGGREMWTADKWAEYEPRLARWMQIFEETGRRHGLTADAGHMLGTDAPGLADLVTYSLWYTMTDKLPPLAEQLEQHAPSVAALCRRLSASEALTRLREWSDAEFGDIYCGGQIEASLRDVLS</sequence>
<dbReference type="OrthoDB" id="7203409at2"/>
<dbReference type="InterPro" id="IPR036249">
    <property type="entry name" value="Thioredoxin-like_sf"/>
</dbReference>
<evidence type="ECO:0000313" key="2">
    <source>
        <dbReference type="EMBL" id="SES36341.1"/>
    </source>
</evidence>
<reference evidence="2 3" key="1">
    <citation type="submission" date="2016-10" db="EMBL/GenBank/DDBJ databases">
        <authorList>
            <person name="de Groot N.N."/>
        </authorList>
    </citation>
    <scope>NUCLEOTIDE SEQUENCE [LARGE SCALE GENOMIC DNA]</scope>
    <source>
        <strain evidence="2 3">DSM 23042</strain>
    </source>
</reference>
<dbReference type="Gene3D" id="3.40.30.10">
    <property type="entry name" value="Glutaredoxin"/>
    <property type="match status" value="1"/>
</dbReference>
<protein>
    <submittedName>
        <fullName evidence="2">Glutathione S-transferase</fullName>
    </submittedName>
</protein>
<dbReference type="InterPro" id="IPR054761">
    <property type="entry name" value="GST_C_proteobact"/>
</dbReference>
<dbReference type="PROSITE" id="PS50404">
    <property type="entry name" value="GST_NTER"/>
    <property type="match status" value="1"/>
</dbReference>
<evidence type="ECO:0000313" key="3">
    <source>
        <dbReference type="Proteomes" id="UP000198885"/>
    </source>
</evidence>
<dbReference type="InterPro" id="IPR036282">
    <property type="entry name" value="Glutathione-S-Trfase_C_sf"/>
</dbReference>
<dbReference type="Pfam" id="PF22119">
    <property type="entry name" value="GST_C_8"/>
    <property type="match status" value="1"/>
</dbReference>
<organism evidence="2 3">
    <name type="scientific">Tranquillimonas rosea</name>
    <dbReference type="NCBI Taxonomy" id="641238"/>
    <lineage>
        <taxon>Bacteria</taxon>
        <taxon>Pseudomonadati</taxon>
        <taxon>Pseudomonadota</taxon>
        <taxon>Alphaproteobacteria</taxon>
        <taxon>Rhodobacterales</taxon>
        <taxon>Roseobacteraceae</taxon>
        <taxon>Tranquillimonas</taxon>
    </lineage>
</organism>
<proteinExistence type="predicted"/>
<dbReference type="EMBL" id="FOGU01000012">
    <property type="protein sequence ID" value="SES36341.1"/>
    <property type="molecule type" value="Genomic_DNA"/>
</dbReference>
<dbReference type="SUPFAM" id="SSF52833">
    <property type="entry name" value="Thioredoxin-like"/>
    <property type="match status" value="1"/>
</dbReference>
<gene>
    <name evidence="2" type="ORF">SAMN04490244_11294</name>
</gene>
<dbReference type="InterPro" id="IPR004045">
    <property type="entry name" value="Glutathione_S-Trfase_N"/>
</dbReference>
<keyword evidence="3" id="KW-1185">Reference proteome</keyword>
<dbReference type="STRING" id="641238.SAMN04490244_11294"/>
<dbReference type="SUPFAM" id="SSF47616">
    <property type="entry name" value="GST C-terminal domain-like"/>
    <property type="match status" value="1"/>
</dbReference>
<dbReference type="RefSeq" id="WP_092695905.1">
    <property type="nucleotide sequence ID" value="NZ_FOGU01000012.1"/>
</dbReference>
<evidence type="ECO:0000259" key="1">
    <source>
        <dbReference type="PROSITE" id="PS50404"/>
    </source>
</evidence>
<name>A0A1H9WRA6_9RHOB</name>
<dbReference type="GO" id="GO:0016740">
    <property type="term" value="F:transferase activity"/>
    <property type="evidence" value="ECO:0007669"/>
    <property type="project" value="UniProtKB-KW"/>
</dbReference>
<feature type="domain" description="GST N-terminal" evidence="1">
    <location>
        <begin position="2"/>
        <end position="85"/>
    </location>
</feature>
<keyword evidence="2" id="KW-0808">Transferase</keyword>
<dbReference type="Gene3D" id="1.20.1050.10">
    <property type="match status" value="1"/>
</dbReference>